<accession>A0ACB9MVA2</accession>
<sequence length="174" mass="19888">MSPKTKPTIGNGSSLVSLPSEGDYSRNRCGDRRHLLIVFISHSSATSGRDPRSSILTVQANSGAEKPNFIESFNKWLVDSSKSAVKGMQVMSRRFVSQNYIRYQEEGFGLVMTYYITENMIAVGFRGGDFEFLYNSWETLVLGFYHNHMEEVIKFFETHHEGKYKAYNLCSERL</sequence>
<name>A0ACB9MVA2_BAUVA</name>
<evidence type="ECO:0000313" key="1">
    <source>
        <dbReference type="EMBL" id="KAI4327414.1"/>
    </source>
</evidence>
<organism evidence="1 2">
    <name type="scientific">Bauhinia variegata</name>
    <name type="common">Purple orchid tree</name>
    <name type="synonym">Phanera variegata</name>
    <dbReference type="NCBI Taxonomy" id="167791"/>
    <lineage>
        <taxon>Eukaryota</taxon>
        <taxon>Viridiplantae</taxon>
        <taxon>Streptophyta</taxon>
        <taxon>Embryophyta</taxon>
        <taxon>Tracheophyta</taxon>
        <taxon>Spermatophyta</taxon>
        <taxon>Magnoliopsida</taxon>
        <taxon>eudicotyledons</taxon>
        <taxon>Gunneridae</taxon>
        <taxon>Pentapetalae</taxon>
        <taxon>rosids</taxon>
        <taxon>fabids</taxon>
        <taxon>Fabales</taxon>
        <taxon>Fabaceae</taxon>
        <taxon>Cercidoideae</taxon>
        <taxon>Cercideae</taxon>
        <taxon>Bauhiniinae</taxon>
        <taxon>Bauhinia</taxon>
    </lineage>
</organism>
<keyword evidence="2" id="KW-1185">Reference proteome</keyword>
<proteinExistence type="predicted"/>
<dbReference type="EMBL" id="CM039433">
    <property type="protein sequence ID" value="KAI4327414.1"/>
    <property type="molecule type" value="Genomic_DNA"/>
</dbReference>
<comment type="caution">
    <text evidence="1">The sequence shown here is derived from an EMBL/GenBank/DDBJ whole genome shotgun (WGS) entry which is preliminary data.</text>
</comment>
<reference evidence="1 2" key="1">
    <citation type="journal article" date="2022" name="DNA Res.">
        <title>Chromosomal-level genome assembly of the orchid tree Bauhinia variegata (Leguminosae; Cercidoideae) supports the allotetraploid origin hypothesis of Bauhinia.</title>
        <authorList>
            <person name="Zhong Y."/>
            <person name="Chen Y."/>
            <person name="Zheng D."/>
            <person name="Pang J."/>
            <person name="Liu Y."/>
            <person name="Luo S."/>
            <person name="Meng S."/>
            <person name="Qian L."/>
            <person name="Wei D."/>
            <person name="Dai S."/>
            <person name="Zhou R."/>
        </authorList>
    </citation>
    <scope>NUCLEOTIDE SEQUENCE [LARGE SCALE GENOMIC DNA]</scope>
    <source>
        <strain evidence="1">BV-YZ2020</strain>
    </source>
</reference>
<protein>
    <submittedName>
        <fullName evidence="1">Uncharacterized protein</fullName>
    </submittedName>
</protein>
<evidence type="ECO:0000313" key="2">
    <source>
        <dbReference type="Proteomes" id="UP000828941"/>
    </source>
</evidence>
<gene>
    <name evidence="1" type="ORF">L6164_019880</name>
</gene>
<dbReference type="Proteomes" id="UP000828941">
    <property type="component" value="Chromosome 8"/>
</dbReference>